<dbReference type="Pfam" id="PF04241">
    <property type="entry name" value="DUF423"/>
    <property type="match status" value="1"/>
</dbReference>
<sequence length="124" mass="13409">MSPSLAAWMFSDPSLIFRLAGLSGAMAVGLGAYGAHGLRSRKEVDAKRLHSYDQGSRYHLIHSLALLAALHSRFPLLTTALLLLGIVVFCGSCYYYGLTGDRSFIKSTPFGGVTLVVAWLTFVL</sequence>
<dbReference type="Proteomes" id="UP000267096">
    <property type="component" value="Unassembled WGS sequence"/>
</dbReference>
<evidence type="ECO:0000256" key="3">
    <source>
        <dbReference type="ARBA" id="ARBA00022692"/>
    </source>
</evidence>
<dbReference type="EMBL" id="UYRR01000457">
    <property type="protein sequence ID" value="VDK17911.1"/>
    <property type="molecule type" value="Genomic_DNA"/>
</dbReference>
<organism evidence="9">
    <name type="scientific">Anisakis simplex</name>
    <name type="common">Herring worm</name>
    <dbReference type="NCBI Taxonomy" id="6269"/>
    <lineage>
        <taxon>Eukaryota</taxon>
        <taxon>Metazoa</taxon>
        <taxon>Ecdysozoa</taxon>
        <taxon>Nematoda</taxon>
        <taxon>Chromadorea</taxon>
        <taxon>Rhabditida</taxon>
        <taxon>Spirurina</taxon>
        <taxon>Ascaridomorpha</taxon>
        <taxon>Ascaridoidea</taxon>
        <taxon>Anisakidae</taxon>
        <taxon>Anisakis</taxon>
        <taxon>Anisakis simplex complex</taxon>
    </lineage>
</organism>
<feature type="transmembrane region" description="Helical" evidence="6">
    <location>
        <begin position="15"/>
        <end position="35"/>
    </location>
</feature>
<dbReference type="PANTHER" id="PTHR43461:SF1">
    <property type="entry name" value="TRANSMEMBRANE PROTEIN 256"/>
    <property type="match status" value="1"/>
</dbReference>
<keyword evidence="3 6" id="KW-0812">Transmembrane</keyword>
<evidence type="ECO:0000256" key="2">
    <source>
        <dbReference type="ARBA" id="ARBA00006208"/>
    </source>
</evidence>
<evidence type="ECO:0000313" key="8">
    <source>
        <dbReference type="Proteomes" id="UP000267096"/>
    </source>
</evidence>
<feature type="transmembrane region" description="Helical" evidence="6">
    <location>
        <begin position="104"/>
        <end position="122"/>
    </location>
</feature>
<evidence type="ECO:0000313" key="7">
    <source>
        <dbReference type="EMBL" id="VDK17911.1"/>
    </source>
</evidence>
<keyword evidence="8" id="KW-1185">Reference proteome</keyword>
<comment type="subcellular location">
    <subcellularLocation>
        <location evidence="1">Membrane</location>
        <topology evidence="1">Multi-pass membrane protein</topology>
    </subcellularLocation>
</comment>
<evidence type="ECO:0000256" key="5">
    <source>
        <dbReference type="ARBA" id="ARBA00023136"/>
    </source>
</evidence>
<dbReference type="OrthoDB" id="269173at2759"/>
<keyword evidence="5 6" id="KW-0472">Membrane</keyword>
<protein>
    <submittedName>
        <fullName evidence="9">Transmembrane protein 256 homolog</fullName>
    </submittedName>
</protein>
<evidence type="ECO:0000256" key="6">
    <source>
        <dbReference type="SAM" id="Phobius"/>
    </source>
</evidence>
<evidence type="ECO:0000256" key="1">
    <source>
        <dbReference type="ARBA" id="ARBA00004141"/>
    </source>
</evidence>
<dbReference type="GO" id="GO:0016020">
    <property type="term" value="C:membrane"/>
    <property type="evidence" value="ECO:0007669"/>
    <property type="project" value="UniProtKB-SubCell"/>
</dbReference>
<proteinExistence type="inferred from homology"/>
<dbReference type="WBParaSite" id="ASIM_0000072201-mRNA-1">
    <property type="protein sequence ID" value="ASIM_0000072201-mRNA-1"/>
    <property type="gene ID" value="ASIM_0000072201"/>
</dbReference>
<evidence type="ECO:0000313" key="9">
    <source>
        <dbReference type="WBParaSite" id="ASIM_0000072201-mRNA-1"/>
    </source>
</evidence>
<name>A0A0M3IZN9_ANISI</name>
<reference evidence="7 8" key="2">
    <citation type="submission" date="2018-11" db="EMBL/GenBank/DDBJ databases">
        <authorList>
            <consortium name="Pathogen Informatics"/>
        </authorList>
    </citation>
    <scope>NUCLEOTIDE SEQUENCE [LARGE SCALE GENOMIC DNA]</scope>
</reference>
<gene>
    <name evidence="7" type="ORF">ASIM_LOCUS622</name>
</gene>
<dbReference type="InterPro" id="IPR006696">
    <property type="entry name" value="DUF423"/>
</dbReference>
<reference evidence="9" key="1">
    <citation type="submission" date="2017-02" db="UniProtKB">
        <authorList>
            <consortium name="WormBaseParasite"/>
        </authorList>
    </citation>
    <scope>IDENTIFICATION</scope>
</reference>
<feature type="transmembrane region" description="Helical" evidence="6">
    <location>
        <begin position="80"/>
        <end position="97"/>
    </location>
</feature>
<dbReference type="PANTHER" id="PTHR43461">
    <property type="entry name" value="TRANSMEMBRANE PROTEIN 256"/>
    <property type="match status" value="1"/>
</dbReference>
<keyword evidence="4 6" id="KW-1133">Transmembrane helix</keyword>
<comment type="similarity">
    <text evidence="2">Belongs to the TMEM256 family.</text>
</comment>
<accession>A0A0M3IZN9</accession>
<feature type="transmembrane region" description="Helical" evidence="6">
    <location>
        <begin position="56"/>
        <end position="74"/>
    </location>
</feature>
<evidence type="ECO:0000256" key="4">
    <source>
        <dbReference type="ARBA" id="ARBA00022989"/>
    </source>
</evidence>
<dbReference type="AlphaFoldDB" id="A0A0M3IZN9"/>